<evidence type="ECO:0000313" key="1">
    <source>
        <dbReference type="EMBL" id="AFU56991.1"/>
    </source>
</evidence>
<dbReference type="HOGENOM" id="CLU_2010156_0_0_2"/>
<reference evidence="1 2" key="1">
    <citation type="journal article" date="2012" name="Environ. Microbiol.">
        <title>The genome of the ammonia-oxidizing Candidatus Nitrososphaera gargensis: insights into metabolic versatility and environmental adaptations.</title>
        <authorList>
            <person name="Spang A."/>
            <person name="Poehlein A."/>
            <person name="Offre P."/>
            <person name="Zumbragel S."/>
            <person name="Haider S."/>
            <person name="Rychlik N."/>
            <person name="Nowka B."/>
            <person name="Schmeisser C."/>
            <person name="Lebedeva E.V."/>
            <person name="Rattei T."/>
            <person name="Bohm C."/>
            <person name="Schmid M."/>
            <person name="Galushko A."/>
            <person name="Hatzenpichler R."/>
            <person name="Weinmaier T."/>
            <person name="Daniel R."/>
            <person name="Schleper C."/>
            <person name="Spieck E."/>
            <person name="Streit W."/>
            <person name="Wagner M."/>
        </authorList>
    </citation>
    <scope>NUCLEOTIDE SEQUENCE [LARGE SCALE GENOMIC DNA]</scope>
    <source>
        <strain evidence="2">Ga9.2</strain>
    </source>
</reference>
<dbReference type="KEGG" id="nga:Ngar_c00410"/>
<keyword evidence="2" id="KW-1185">Reference proteome</keyword>
<dbReference type="Proteomes" id="UP000008037">
    <property type="component" value="Chromosome"/>
</dbReference>
<gene>
    <name evidence="1" type="ordered locus">Ngar_c00410</name>
</gene>
<accession>K0I6W2</accession>
<organism evidence="1 2">
    <name type="scientific">Nitrososphaera gargensis (strain Ga9.2)</name>
    <dbReference type="NCBI Taxonomy" id="1237085"/>
    <lineage>
        <taxon>Archaea</taxon>
        <taxon>Nitrososphaerota</taxon>
        <taxon>Nitrososphaeria</taxon>
        <taxon>Nitrososphaerales</taxon>
        <taxon>Nitrososphaeraceae</taxon>
        <taxon>Nitrososphaera</taxon>
    </lineage>
</organism>
<dbReference type="BioCyc" id="CNIT1237085:G1324-41-MONOMER"/>
<proteinExistence type="predicted"/>
<name>K0I6W2_NITGG</name>
<dbReference type="EMBL" id="CP002408">
    <property type="protein sequence ID" value="AFU56991.1"/>
    <property type="molecule type" value="Genomic_DNA"/>
</dbReference>
<evidence type="ECO:0000313" key="2">
    <source>
        <dbReference type="Proteomes" id="UP000008037"/>
    </source>
</evidence>
<protein>
    <submittedName>
        <fullName evidence="1">Uncharacterized protein</fullName>
    </submittedName>
</protein>
<dbReference type="InParanoid" id="K0I6W2"/>
<dbReference type="STRING" id="1237085.Ngar_c00410"/>
<sequence length="123" mass="14002">MYSPLLHKFVMNEKIAGESGLEYSFDVGIYGRSSEKLVAVGMQNNDKAQQPADTNSLHKFLAAIKDLRAVHPDMQGAYYSSSYGYQDDSAWHLARRHGEGADKTEIRFFDYKDKIYFEIKSPP</sequence>
<dbReference type="AlphaFoldDB" id="K0I6W2"/>